<proteinExistence type="predicted"/>
<sequence length="138" mass="15626">MNMKVTTWLVILLVCLVSCQEKKGNNLPNGIKSGDVTGITLINKTPNSYIADTVNIKDEEKIADVLSEIQRLQPTKQDVATNVQFGFYIVVIHLKGNQANYYHVIYTVYDGVVIVNRGNNKLYKNDKIIDLLLRLMKK</sequence>
<name>A0A5B8W266_9SPHI</name>
<dbReference type="KEGG" id="mgk:FSB76_13750"/>
<accession>A0A5B8W266</accession>
<dbReference type="Proteomes" id="UP000321362">
    <property type="component" value="Chromosome"/>
</dbReference>
<evidence type="ECO:0000313" key="1">
    <source>
        <dbReference type="EMBL" id="QEC76956.1"/>
    </source>
</evidence>
<dbReference type="AlphaFoldDB" id="A0A5B8W266"/>
<keyword evidence="2" id="KW-1185">Reference proteome</keyword>
<evidence type="ECO:0000313" key="2">
    <source>
        <dbReference type="Proteomes" id="UP000321362"/>
    </source>
</evidence>
<reference evidence="1 2" key="1">
    <citation type="journal article" date="2013" name="J. Microbiol.">
        <title>Mucilaginibacter ginsenosidivorax sp. nov., with ginsenoside converting activity isolated from sediment.</title>
        <authorList>
            <person name="Kim J.K."/>
            <person name="Choi T.E."/>
            <person name="Liu Q.M."/>
            <person name="Park H.Y."/>
            <person name="Yi T.H."/>
            <person name="Yoon M.H."/>
            <person name="Kim S.C."/>
            <person name="Im W.T."/>
        </authorList>
    </citation>
    <scope>NUCLEOTIDE SEQUENCE [LARGE SCALE GENOMIC DNA]</scope>
    <source>
        <strain evidence="1 2">KHI28</strain>
    </source>
</reference>
<organism evidence="1 2">
    <name type="scientific">Mucilaginibacter ginsenosidivorax</name>
    <dbReference type="NCBI Taxonomy" id="862126"/>
    <lineage>
        <taxon>Bacteria</taxon>
        <taxon>Pseudomonadati</taxon>
        <taxon>Bacteroidota</taxon>
        <taxon>Sphingobacteriia</taxon>
        <taxon>Sphingobacteriales</taxon>
        <taxon>Sphingobacteriaceae</taxon>
        <taxon>Mucilaginibacter</taxon>
    </lineage>
</organism>
<gene>
    <name evidence="1" type="ORF">FSB76_13750</name>
</gene>
<protein>
    <submittedName>
        <fullName evidence="1">Uncharacterized protein</fullName>
    </submittedName>
</protein>
<dbReference type="EMBL" id="CP042437">
    <property type="protein sequence ID" value="QEC76956.1"/>
    <property type="molecule type" value="Genomic_DNA"/>
</dbReference>